<feature type="transmembrane region" description="Helical" evidence="4">
    <location>
        <begin position="94"/>
        <end position="111"/>
    </location>
</feature>
<gene>
    <name evidence="6" type="ORF">CA2015_1940</name>
</gene>
<keyword evidence="3" id="KW-0597">Phosphoprotein</keyword>
<dbReference type="PANTHER" id="PTHR43547:SF2">
    <property type="entry name" value="HYBRID SIGNAL TRANSDUCTION HISTIDINE KINASE C"/>
    <property type="match status" value="1"/>
</dbReference>
<dbReference type="GO" id="GO:0000155">
    <property type="term" value="F:phosphorelay sensor kinase activity"/>
    <property type="evidence" value="ECO:0007669"/>
    <property type="project" value="InterPro"/>
</dbReference>
<dbReference type="CDD" id="cd00082">
    <property type="entry name" value="HisKA"/>
    <property type="match status" value="1"/>
</dbReference>
<evidence type="ECO:0000256" key="3">
    <source>
        <dbReference type="ARBA" id="ARBA00022553"/>
    </source>
</evidence>
<dbReference type="SUPFAM" id="SSF55874">
    <property type="entry name" value="ATPase domain of HSP90 chaperone/DNA topoisomerase II/histidine kinase"/>
    <property type="match status" value="1"/>
</dbReference>
<dbReference type="RefSeq" id="WP_084012010.1">
    <property type="nucleotide sequence ID" value="NZ_CAXBGM010000030.1"/>
</dbReference>
<protein>
    <recommendedName>
        <fullName evidence="2">histidine kinase</fullName>
        <ecNumber evidence="2">2.7.13.3</ecNumber>
    </recommendedName>
</protein>
<feature type="transmembrane region" description="Helical" evidence="4">
    <location>
        <begin position="156"/>
        <end position="177"/>
    </location>
</feature>
<dbReference type="SMART" id="SM00388">
    <property type="entry name" value="HisKA"/>
    <property type="match status" value="1"/>
</dbReference>
<evidence type="ECO:0000256" key="2">
    <source>
        <dbReference type="ARBA" id="ARBA00012438"/>
    </source>
</evidence>
<evidence type="ECO:0000256" key="1">
    <source>
        <dbReference type="ARBA" id="ARBA00000085"/>
    </source>
</evidence>
<dbReference type="SUPFAM" id="SSF47384">
    <property type="entry name" value="Homodimeric domain of signal transducing histidine kinase"/>
    <property type="match status" value="1"/>
</dbReference>
<evidence type="ECO:0000313" key="7">
    <source>
        <dbReference type="Proteomes" id="UP000036520"/>
    </source>
</evidence>
<dbReference type="PRINTS" id="PR00344">
    <property type="entry name" value="BCTRLSENSOR"/>
</dbReference>
<dbReference type="AlphaFoldDB" id="A0A0H4PST3"/>
<evidence type="ECO:0000259" key="5">
    <source>
        <dbReference type="PROSITE" id="PS50109"/>
    </source>
</evidence>
<feature type="transmembrane region" description="Helical" evidence="4">
    <location>
        <begin position="12"/>
        <end position="31"/>
    </location>
</feature>
<feature type="transmembrane region" description="Helical" evidence="4">
    <location>
        <begin position="37"/>
        <end position="59"/>
    </location>
</feature>
<keyword evidence="4" id="KW-0472">Membrane</keyword>
<dbReference type="OrthoDB" id="1269247at2"/>
<dbReference type="InterPro" id="IPR003594">
    <property type="entry name" value="HATPase_dom"/>
</dbReference>
<organism evidence="6 7">
    <name type="scientific">Cyclobacterium amurskyense</name>
    <dbReference type="NCBI Taxonomy" id="320787"/>
    <lineage>
        <taxon>Bacteria</taxon>
        <taxon>Pseudomonadati</taxon>
        <taxon>Bacteroidota</taxon>
        <taxon>Cytophagia</taxon>
        <taxon>Cytophagales</taxon>
        <taxon>Cyclobacteriaceae</taxon>
        <taxon>Cyclobacterium</taxon>
    </lineage>
</organism>
<dbReference type="Gene3D" id="1.10.287.130">
    <property type="match status" value="1"/>
</dbReference>
<dbReference type="STRING" id="320787.CA2015_1940"/>
<evidence type="ECO:0000256" key="4">
    <source>
        <dbReference type="SAM" id="Phobius"/>
    </source>
</evidence>
<dbReference type="PANTHER" id="PTHR43547">
    <property type="entry name" value="TWO-COMPONENT HISTIDINE KINASE"/>
    <property type="match status" value="1"/>
</dbReference>
<dbReference type="Pfam" id="PF02518">
    <property type="entry name" value="HATPase_c"/>
    <property type="match status" value="1"/>
</dbReference>
<dbReference type="InterPro" id="IPR004358">
    <property type="entry name" value="Sig_transdc_His_kin-like_C"/>
</dbReference>
<dbReference type="InterPro" id="IPR036890">
    <property type="entry name" value="HATPase_C_sf"/>
</dbReference>
<dbReference type="Pfam" id="PF00512">
    <property type="entry name" value="HisKA"/>
    <property type="match status" value="1"/>
</dbReference>
<dbReference type="Gene3D" id="3.30.565.10">
    <property type="entry name" value="Histidine kinase-like ATPase, C-terminal domain"/>
    <property type="match status" value="1"/>
</dbReference>
<feature type="domain" description="Histidine kinase" evidence="5">
    <location>
        <begin position="211"/>
        <end position="426"/>
    </location>
</feature>
<dbReference type="Proteomes" id="UP000036520">
    <property type="component" value="Chromosome"/>
</dbReference>
<keyword evidence="4" id="KW-0812">Transmembrane</keyword>
<dbReference type="CDD" id="cd00075">
    <property type="entry name" value="HATPase"/>
    <property type="match status" value="1"/>
</dbReference>
<comment type="catalytic activity">
    <reaction evidence="1">
        <text>ATP + protein L-histidine = ADP + protein N-phospho-L-histidine.</text>
        <dbReference type="EC" id="2.7.13.3"/>
    </reaction>
</comment>
<dbReference type="KEGG" id="camu:CA2015_1940"/>
<accession>A0A0H4PST3</accession>
<sequence>MNVFFWEGNPSMEIQILNAALIIIFIFNLFLTGLNLYLSNYLLFGLCIFVGVTILSYLYLLRVKRAYKTSFYLASLTTYPILAINFINNDGINGPTFYVFLLVHLLILCIVESRHYLFWSGLNVVFFIGLYYIGLYQEDWIPLNYSTKNEIFIDHTLTYLACIIGVSILVVSLKRFYGIQKGRVKQKTMELIELNKSLKQTSDKKDKIITIISHDLKNPLQSIIQTLELINSGDLSEEDIKYLRKELLKTTRSTYQMMENILEWSSFELKNESVREKKILVKDLIQDTVEILKVIGKQKDITVQINYHKNPMINIETDRLLLIFRNLVQNAIKFTPIGGLVTIDINCKEELLTLSITDNGIGIPPDRLKNIFSQDIKSTYGTEQEKGTGMGLHLCFQSAQKLSGHLNVRSTEGVGSSFKLIIPTGMND</sequence>
<evidence type="ECO:0000313" key="6">
    <source>
        <dbReference type="EMBL" id="AKP51367.1"/>
    </source>
</evidence>
<dbReference type="EC" id="2.7.13.3" evidence="2"/>
<name>A0A0H4PST3_9BACT</name>
<dbReference type="EMBL" id="CP012040">
    <property type="protein sequence ID" value="AKP51367.1"/>
    <property type="molecule type" value="Genomic_DNA"/>
</dbReference>
<feature type="transmembrane region" description="Helical" evidence="4">
    <location>
        <begin position="116"/>
        <end position="136"/>
    </location>
</feature>
<reference evidence="6 7" key="1">
    <citation type="submission" date="2015-07" db="EMBL/GenBank/DDBJ databases">
        <authorList>
            <person name="Kim K.M."/>
        </authorList>
    </citation>
    <scope>NUCLEOTIDE SEQUENCE [LARGE SCALE GENOMIC DNA]</scope>
    <source>
        <strain evidence="6 7">KCTC 12363</strain>
    </source>
</reference>
<dbReference type="SMART" id="SM00387">
    <property type="entry name" value="HATPase_c"/>
    <property type="match status" value="1"/>
</dbReference>
<dbReference type="InterPro" id="IPR036097">
    <property type="entry name" value="HisK_dim/P_sf"/>
</dbReference>
<keyword evidence="7" id="KW-1185">Reference proteome</keyword>
<keyword evidence="6" id="KW-0418">Kinase</keyword>
<feature type="transmembrane region" description="Helical" evidence="4">
    <location>
        <begin position="71"/>
        <end position="88"/>
    </location>
</feature>
<keyword evidence="4" id="KW-1133">Transmembrane helix</keyword>
<dbReference type="InterPro" id="IPR005467">
    <property type="entry name" value="His_kinase_dom"/>
</dbReference>
<keyword evidence="6" id="KW-0808">Transferase</keyword>
<proteinExistence type="predicted"/>
<dbReference type="InterPro" id="IPR003661">
    <property type="entry name" value="HisK_dim/P_dom"/>
</dbReference>
<dbReference type="PROSITE" id="PS50109">
    <property type="entry name" value="HIS_KIN"/>
    <property type="match status" value="1"/>
</dbReference>